<dbReference type="RefSeq" id="WP_152159105.1">
    <property type="nucleotide sequence ID" value="NZ_WEHX01000120.1"/>
</dbReference>
<reference evidence="3 4" key="1">
    <citation type="submission" date="2019-10" db="EMBL/GenBank/DDBJ databases">
        <title>Genome diversity of Sutterella seckii.</title>
        <authorList>
            <person name="Chaplin A.V."/>
            <person name="Sokolova S.R."/>
            <person name="Mosin K.A."/>
            <person name="Ivanova E.L."/>
            <person name="Kochetkova T.O."/>
            <person name="Goltsov A.Y."/>
            <person name="Trofimov D.Y."/>
            <person name="Efimov B.A."/>
        </authorList>
    </citation>
    <scope>NUCLEOTIDE SEQUENCE [LARGE SCALE GENOMIC DNA]</scope>
    <source>
        <strain evidence="3 4">ASD393</strain>
    </source>
</reference>
<accession>A0A6I1EN41</accession>
<feature type="domain" description="Aldehyde dehydrogenase" evidence="2">
    <location>
        <begin position="17"/>
        <end position="56"/>
    </location>
</feature>
<dbReference type="OrthoDB" id="6187633at2"/>
<dbReference type="Proteomes" id="UP000430564">
    <property type="component" value="Unassembled WGS sequence"/>
</dbReference>
<evidence type="ECO:0000259" key="2">
    <source>
        <dbReference type="Pfam" id="PF00171"/>
    </source>
</evidence>
<proteinExistence type="predicted"/>
<dbReference type="InterPro" id="IPR015590">
    <property type="entry name" value="Aldehyde_DH_dom"/>
</dbReference>
<comment type="caution">
    <text evidence="3">The sequence shown here is derived from an EMBL/GenBank/DDBJ whole genome shotgun (WGS) entry which is preliminary data.</text>
</comment>
<keyword evidence="1" id="KW-0560">Oxidoreductase</keyword>
<dbReference type="GO" id="GO:0016491">
    <property type="term" value="F:oxidoreductase activity"/>
    <property type="evidence" value="ECO:0007669"/>
    <property type="project" value="UniProtKB-KW"/>
</dbReference>
<feature type="non-terminal residue" evidence="3">
    <location>
        <position position="56"/>
    </location>
</feature>
<protein>
    <submittedName>
        <fullName evidence="3">Aldehyde dehydrogenase family protein</fullName>
    </submittedName>
</protein>
<dbReference type="EMBL" id="WEHX01000120">
    <property type="protein sequence ID" value="KAB7653567.1"/>
    <property type="molecule type" value="Genomic_DNA"/>
</dbReference>
<evidence type="ECO:0000313" key="4">
    <source>
        <dbReference type="Proteomes" id="UP000430564"/>
    </source>
</evidence>
<evidence type="ECO:0000256" key="1">
    <source>
        <dbReference type="ARBA" id="ARBA00023002"/>
    </source>
</evidence>
<dbReference type="AlphaFoldDB" id="A0A6I1EN41"/>
<dbReference type="SUPFAM" id="SSF53720">
    <property type="entry name" value="ALDH-like"/>
    <property type="match status" value="1"/>
</dbReference>
<name>A0A6I1EN41_9BURK</name>
<dbReference type="Gene3D" id="3.40.605.10">
    <property type="entry name" value="Aldehyde Dehydrogenase, Chain A, domain 1"/>
    <property type="match status" value="1"/>
</dbReference>
<dbReference type="InterPro" id="IPR016161">
    <property type="entry name" value="Ald_DH/histidinol_DH"/>
</dbReference>
<organism evidence="3 4">
    <name type="scientific">Sutterella seckii</name>
    <dbReference type="NCBI Taxonomy" id="1944635"/>
    <lineage>
        <taxon>Bacteria</taxon>
        <taxon>Pseudomonadati</taxon>
        <taxon>Pseudomonadota</taxon>
        <taxon>Betaproteobacteria</taxon>
        <taxon>Burkholderiales</taxon>
        <taxon>Sutterellaceae</taxon>
        <taxon>Sutterella</taxon>
    </lineage>
</organism>
<sequence>MTQYIKERYGLLINGEWVEAEGGRTFDTFNPATGEKLATCADATAADVERAVKAAR</sequence>
<dbReference type="Pfam" id="PF00171">
    <property type="entry name" value="Aldedh"/>
    <property type="match status" value="1"/>
</dbReference>
<evidence type="ECO:0000313" key="3">
    <source>
        <dbReference type="EMBL" id="KAB7653567.1"/>
    </source>
</evidence>
<dbReference type="InterPro" id="IPR016162">
    <property type="entry name" value="Ald_DH_N"/>
</dbReference>
<gene>
    <name evidence="3" type="ORF">GBM95_10810</name>
</gene>